<name>A0A4R3JQH1_9FIRM</name>
<sequence>MSFLPVFLLLLFLLFLLNYHKRKKLILQIQRMPSEKKSALLQNLLLPYDLSYLPLHDLFTYREDAWLPKTCRRPADTAIRDVSLQDALLIYFDYNEKTCLIKLKKGQYGIYFGGEIGLYCADHIVSPQNRTTTRFFSIAESEFLPLSLELLEEDLSTFQLSKRHWRLSGFQIGRCPVSADSQLKVSVTFPDTFMLQRFIHGLLEAGYSECELTIRKLTISFLFPSVNESPNYHTRSSQFKENAVKWQNAFHCHLYSFLTHPFDNTTDKLIYLHTSHPSMFRYLCRIRS</sequence>
<reference evidence="2 3" key="1">
    <citation type="submission" date="2019-03" db="EMBL/GenBank/DDBJ databases">
        <title>Genomic Encyclopedia of Type Strains, Phase IV (KMG-IV): sequencing the most valuable type-strain genomes for metagenomic binning, comparative biology and taxonomic classification.</title>
        <authorList>
            <person name="Goeker M."/>
        </authorList>
    </citation>
    <scope>NUCLEOTIDE SEQUENCE [LARGE SCALE GENOMIC DNA]</scope>
    <source>
        <strain evidence="2 3">DSM 103426</strain>
    </source>
</reference>
<organism evidence="2 3">
    <name type="scientific">Faecalimonas umbilicata</name>
    <dbReference type="NCBI Taxonomy" id="1912855"/>
    <lineage>
        <taxon>Bacteria</taxon>
        <taxon>Bacillati</taxon>
        <taxon>Bacillota</taxon>
        <taxon>Clostridia</taxon>
        <taxon>Lachnospirales</taxon>
        <taxon>Lachnospiraceae</taxon>
        <taxon>Faecalimonas</taxon>
    </lineage>
</organism>
<dbReference type="GeneID" id="97505623"/>
<dbReference type="AlphaFoldDB" id="A0A4R3JQH1"/>
<gene>
    <name evidence="2" type="ORF">EDD74_105101</name>
</gene>
<evidence type="ECO:0000313" key="3">
    <source>
        <dbReference type="Proteomes" id="UP000294613"/>
    </source>
</evidence>
<evidence type="ECO:0000259" key="1">
    <source>
        <dbReference type="Pfam" id="PF14751"/>
    </source>
</evidence>
<dbReference type="InterPro" id="IPR029322">
    <property type="entry name" value="DUF4474"/>
</dbReference>
<proteinExistence type="predicted"/>
<dbReference type="RefSeq" id="WP_116440935.1">
    <property type="nucleotide sequence ID" value="NZ_AP031411.1"/>
</dbReference>
<feature type="domain" description="DUF4474" evidence="1">
    <location>
        <begin position="49"/>
        <end position="280"/>
    </location>
</feature>
<dbReference type="EMBL" id="SLZV01000005">
    <property type="protein sequence ID" value="TCS69114.1"/>
    <property type="molecule type" value="Genomic_DNA"/>
</dbReference>
<dbReference type="Pfam" id="PF14751">
    <property type="entry name" value="DUF4474"/>
    <property type="match status" value="1"/>
</dbReference>
<accession>A0A4R3JQH1</accession>
<protein>
    <submittedName>
        <fullName evidence="2">Uncharacterized protein DUF4474</fullName>
    </submittedName>
</protein>
<comment type="caution">
    <text evidence="2">The sequence shown here is derived from an EMBL/GenBank/DDBJ whole genome shotgun (WGS) entry which is preliminary data.</text>
</comment>
<evidence type="ECO:0000313" key="2">
    <source>
        <dbReference type="EMBL" id="TCS69114.1"/>
    </source>
</evidence>
<dbReference type="Proteomes" id="UP000294613">
    <property type="component" value="Unassembled WGS sequence"/>
</dbReference>